<evidence type="ECO:0000256" key="1">
    <source>
        <dbReference type="ARBA" id="ARBA00007447"/>
    </source>
</evidence>
<gene>
    <name evidence="5" type="ORF">C2845_PM05G04890</name>
</gene>
<dbReference type="InterPro" id="IPR032861">
    <property type="entry name" value="TAXi_N"/>
</dbReference>
<evidence type="ECO:0000313" key="6">
    <source>
        <dbReference type="Proteomes" id="UP000275267"/>
    </source>
</evidence>
<name>A0A3L6SUP4_PANMI</name>
<comment type="caution">
    <text evidence="5">The sequence shown here is derived from an EMBL/GenBank/DDBJ whole genome shotgun (WGS) entry which is preliminary data.</text>
</comment>
<evidence type="ECO:0000259" key="4">
    <source>
        <dbReference type="Pfam" id="PF14543"/>
    </source>
</evidence>
<reference evidence="6" key="1">
    <citation type="journal article" date="2019" name="Nat. Commun.">
        <title>The genome of broomcorn millet.</title>
        <authorList>
            <person name="Zou C."/>
            <person name="Miki D."/>
            <person name="Li D."/>
            <person name="Tang Q."/>
            <person name="Xiao L."/>
            <person name="Rajput S."/>
            <person name="Deng P."/>
            <person name="Jia W."/>
            <person name="Huang R."/>
            <person name="Zhang M."/>
            <person name="Sun Y."/>
            <person name="Hu J."/>
            <person name="Fu X."/>
            <person name="Schnable P.S."/>
            <person name="Li F."/>
            <person name="Zhang H."/>
            <person name="Feng B."/>
            <person name="Zhu X."/>
            <person name="Liu R."/>
            <person name="Schnable J.C."/>
            <person name="Zhu J.-K."/>
            <person name="Zhang H."/>
        </authorList>
    </citation>
    <scope>NUCLEOTIDE SEQUENCE [LARGE SCALE GENOMIC DNA]</scope>
</reference>
<dbReference type="GO" id="GO:0008233">
    <property type="term" value="F:peptidase activity"/>
    <property type="evidence" value="ECO:0007669"/>
    <property type="project" value="UniProtKB-KW"/>
</dbReference>
<dbReference type="Proteomes" id="UP000275267">
    <property type="component" value="Unassembled WGS sequence"/>
</dbReference>
<evidence type="ECO:0000313" key="5">
    <source>
        <dbReference type="EMBL" id="RLN28093.1"/>
    </source>
</evidence>
<dbReference type="AlphaFoldDB" id="A0A3L6SUP4"/>
<sequence>MPLPFFYNLQLASVASQFVRVELTRIHSSVTASQFVRDALRRRSRSRSARRRPTRPVSLATGIAFGCSNASSDDFNASAGLVGLGRGRLSLVSQLSARKFSYRTHASTSAHSVHSIHHVHRSILTDLRDHSNTEARTTPTAHNEILPGRRAFRNKTPVFRDILGPQAAARRERRFCPCSGLVFSSSYLAPVLRTLLVFSHSYPSRLRLRLPQRPTAANLLEHAGELAVGQDSCRRGEAKGEGGAAMRGR</sequence>
<dbReference type="PANTHER" id="PTHR47967">
    <property type="entry name" value="OS07G0603500 PROTEIN-RELATED"/>
    <property type="match status" value="1"/>
</dbReference>
<protein>
    <recommendedName>
        <fullName evidence="4">Xylanase inhibitor N-terminal domain-containing protein</fullName>
    </recommendedName>
</protein>
<keyword evidence="6" id="KW-1185">Reference proteome</keyword>
<dbReference type="GO" id="GO:0006508">
    <property type="term" value="P:proteolysis"/>
    <property type="evidence" value="ECO:0007669"/>
    <property type="project" value="UniProtKB-KW"/>
</dbReference>
<accession>A0A3L6SUP4</accession>
<keyword evidence="3" id="KW-0378">Hydrolase</keyword>
<dbReference type="InterPro" id="IPR051708">
    <property type="entry name" value="Plant_Aspart_Prot_A1"/>
</dbReference>
<organism evidence="5 6">
    <name type="scientific">Panicum miliaceum</name>
    <name type="common">Proso millet</name>
    <name type="synonym">Broomcorn millet</name>
    <dbReference type="NCBI Taxonomy" id="4540"/>
    <lineage>
        <taxon>Eukaryota</taxon>
        <taxon>Viridiplantae</taxon>
        <taxon>Streptophyta</taxon>
        <taxon>Embryophyta</taxon>
        <taxon>Tracheophyta</taxon>
        <taxon>Spermatophyta</taxon>
        <taxon>Magnoliopsida</taxon>
        <taxon>Liliopsida</taxon>
        <taxon>Poales</taxon>
        <taxon>Poaceae</taxon>
        <taxon>PACMAD clade</taxon>
        <taxon>Panicoideae</taxon>
        <taxon>Panicodae</taxon>
        <taxon>Paniceae</taxon>
        <taxon>Panicinae</taxon>
        <taxon>Panicum</taxon>
        <taxon>Panicum sect. Panicum</taxon>
    </lineage>
</organism>
<evidence type="ECO:0000256" key="2">
    <source>
        <dbReference type="ARBA" id="ARBA00022670"/>
    </source>
</evidence>
<dbReference type="SUPFAM" id="SSF50630">
    <property type="entry name" value="Acid proteases"/>
    <property type="match status" value="1"/>
</dbReference>
<dbReference type="Gene3D" id="2.40.70.10">
    <property type="entry name" value="Acid Proteases"/>
    <property type="match status" value="1"/>
</dbReference>
<proteinExistence type="inferred from homology"/>
<dbReference type="Pfam" id="PF14543">
    <property type="entry name" value="TAXi_N"/>
    <property type="match status" value="1"/>
</dbReference>
<comment type="similarity">
    <text evidence="1">Belongs to the peptidase A1 family.</text>
</comment>
<dbReference type="EMBL" id="PQIB02000003">
    <property type="protein sequence ID" value="RLN28093.1"/>
    <property type="molecule type" value="Genomic_DNA"/>
</dbReference>
<dbReference type="InterPro" id="IPR021109">
    <property type="entry name" value="Peptidase_aspartic_dom_sf"/>
</dbReference>
<feature type="domain" description="Xylanase inhibitor N-terminal" evidence="4">
    <location>
        <begin position="26"/>
        <end position="112"/>
    </location>
</feature>
<evidence type="ECO:0000256" key="3">
    <source>
        <dbReference type="ARBA" id="ARBA00022801"/>
    </source>
</evidence>
<keyword evidence="2" id="KW-0645">Protease</keyword>
<dbReference type="STRING" id="4540.A0A3L6SUP4"/>